<proteinExistence type="predicted"/>
<reference evidence="1" key="1">
    <citation type="submission" date="2021-05" db="EMBL/GenBank/DDBJ databases">
        <authorList>
            <person name="Alioto T."/>
            <person name="Alioto T."/>
            <person name="Gomez Garrido J."/>
        </authorList>
    </citation>
    <scope>NUCLEOTIDE SEQUENCE</scope>
</reference>
<dbReference type="EMBL" id="HBUE01009157">
    <property type="protein sequence ID" value="CAG6447458.1"/>
    <property type="molecule type" value="Transcribed_RNA"/>
</dbReference>
<sequence>MTDELRRSAEEILPSVKRISNLTFNPLTGEIPERKRAPSRAAYLVDLKVHRNSLGKVISLPRLRVVNFAVERHASASWTRFAQKNLTSTPVGNELECVAKDLNYLRLLPLLFRSVLFTE</sequence>
<dbReference type="EMBL" id="HBUE01232357">
    <property type="protein sequence ID" value="CAG6545473.1"/>
    <property type="molecule type" value="Transcribed_RNA"/>
</dbReference>
<dbReference type="AlphaFoldDB" id="A0A8D8KZW5"/>
<organism evidence="1">
    <name type="scientific">Culex pipiens</name>
    <name type="common">House mosquito</name>
    <dbReference type="NCBI Taxonomy" id="7175"/>
    <lineage>
        <taxon>Eukaryota</taxon>
        <taxon>Metazoa</taxon>
        <taxon>Ecdysozoa</taxon>
        <taxon>Arthropoda</taxon>
        <taxon>Hexapoda</taxon>
        <taxon>Insecta</taxon>
        <taxon>Pterygota</taxon>
        <taxon>Neoptera</taxon>
        <taxon>Endopterygota</taxon>
        <taxon>Diptera</taxon>
        <taxon>Nematocera</taxon>
        <taxon>Culicoidea</taxon>
        <taxon>Culicidae</taxon>
        <taxon>Culicinae</taxon>
        <taxon>Culicini</taxon>
        <taxon>Culex</taxon>
        <taxon>Culex</taxon>
    </lineage>
</organism>
<protein>
    <submittedName>
        <fullName evidence="1">(northern house mosquito) hypothetical protein</fullName>
    </submittedName>
</protein>
<name>A0A8D8KZW5_CULPI</name>
<dbReference type="EMBL" id="HBUE01339186">
    <property type="protein sequence ID" value="CAG6597618.1"/>
    <property type="molecule type" value="Transcribed_RNA"/>
</dbReference>
<evidence type="ECO:0000313" key="1">
    <source>
        <dbReference type="EMBL" id="CAG6597618.1"/>
    </source>
</evidence>
<accession>A0A8D8KZW5</accession>